<feature type="domain" description="FlgD Tudor-like" evidence="8">
    <location>
        <begin position="86"/>
        <end position="216"/>
    </location>
</feature>
<dbReference type="Proteomes" id="UP000680714">
    <property type="component" value="Unassembled WGS sequence"/>
</dbReference>
<evidence type="ECO:0000256" key="3">
    <source>
        <dbReference type="ARBA" id="ARBA00022795"/>
    </source>
</evidence>
<evidence type="ECO:0000259" key="7">
    <source>
        <dbReference type="Pfam" id="PF13860"/>
    </source>
</evidence>
<comment type="function">
    <text evidence="4 5">Required for flagellar hook formation. May act as a scaffolding protein.</text>
</comment>
<feature type="domain" description="FlgD/Vpr Ig-like" evidence="7">
    <location>
        <begin position="98"/>
        <end position="177"/>
    </location>
</feature>
<evidence type="ECO:0000313" key="9">
    <source>
        <dbReference type="EMBL" id="MBR9971464.1"/>
    </source>
</evidence>
<dbReference type="EMBL" id="JAGTUF010000004">
    <property type="protein sequence ID" value="MBR9971464.1"/>
    <property type="molecule type" value="Genomic_DNA"/>
</dbReference>
<dbReference type="Pfam" id="PF13861">
    <property type="entry name" value="FLgD_tudor"/>
    <property type="match status" value="1"/>
</dbReference>
<accession>A0ABS5IAX5</accession>
<dbReference type="InterPro" id="IPR005648">
    <property type="entry name" value="FlgD"/>
</dbReference>
<comment type="caution">
    <text evidence="9">The sequence shown here is derived from an EMBL/GenBank/DDBJ whole genome shotgun (WGS) entry which is preliminary data.</text>
</comment>
<keyword evidence="9" id="KW-0966">Cell projection</keyword>
<reference evidence="9 10" key="1">
    <citation type="submission" date="2021-04" db="EMBL/GenBank/DDBJ databases">
        <title>Magnetospirillum sulfuroxidans sp. nov., a facultative chemolithoautotrophic sulfur-oxidizing alphaproteobacterium isolated from freshwater sediment and proposals for Paramagetospirillum gen. nov., and Magnetospirillaceae fam. nov.</title>
        <authorList>
            <person name="Koziaeva V."/>
            <person name="Geelhoed J.S."/>
            <person name="Sorokin D.Y."/>
            <person name="Grouzdev D.S."/>
        </authorList>
    </citation>
    <scope>NUCLEOTIDE SEQUENCE [LARGE SCALE GENOMIC DNA]</scope>
    <source>
        <strain evidence="9 10">J10</strain>
    </source>
</reference>
<feature type="region of interest" description="Disordered" evidence="6">
    <location>
        <begin position="1"/>
        <end position="20"/>
    </location>
</feature>
<protein>
    <recommendedName>
        <fullName evidence="2 5">Basal-body rod modification protein FlgD</fullName>
    </recommendedName>
</protein>
<keyword evidence="3 5" id="KW-1005">Bacterial flagellum biogenesis</keyword>
<name>A0ABS5IAX5_9PROT</name>
<evidence type="ECO:0000256" key="4">
    <source>
        <dbReference type="ARBA" id="ARBA00024746"/>
    </source>
</evidence>
<gene>
    <name evidence="9" type="ORF">KEC16_07045</name>
</gene>
<evidence type="ECO:0000256" key="6">
    <source>
        <dbReference type="SAM" id="MobiDB-lite"/>
    </source>
</evidence>
<proteinExistence type="inferred from homology"/>
<dbReference type="InterPro" id="IPR025963">
    <property type="entry name" value="FLgD_Tudor"/>
</dbReference>
<evidence type="ECO:0000256" key="1">
    <source>
        <dbReference type="ARBA" id="ARBA00010577"/>
    </source>
</evidence>
<evidence type="ECO:0000313" key="10">
    <source>
        <dbReference type="Proteomes" id="UP000680714"/>
    </source>
</evidence>
<dbReference type="Pfam" id="PF03963">
    <property type="entry name" value="FlgD"/>
    <property type="match status" value="1"/>
</dbReference>
<keyword evidence="9" id="KW-0969">Cilium</keyword>
<dbReference type="Pfam" id="PF13860">
    <property type="entry name" value="FlgD_ig"/>
    <property type="match status" value="1"/>
</dbReference>
<comment type="similarity">
    <text evidence="1 5">Belongs to the FlgD family.</text>
</comment>
<dbReference type="InterPro" id="IPR025965">
    <property type="entry name" value="FlgD/Vpr_Ig-like"/>
</dbReference>
<sequence>MVSAITSTTSTTTSSSTTSSGLSADYDMFIQLLVAQLKNQDPLDPTDATEFTSQLVEYSNLEQQMATNDKLDDVLSSISSLSLGTGVGYMGHTVEAQGDEISVEDDGTVDASWVYSLGSAASSVALTISDEDGNVVWEGSGDTASGRNTFTWDGKDSDGNTVEGGAYTLAVAATDADGTSISSTTYVSGKVTGVSSVDGTTVLELGEMGITLDAITRLAA</sequence>
<dbReference type="Gene3D" id="2.30.30.910">
    <property type="match status" value="1"/>
</dbReference>
<evidence type="ECO:0000256" key="2">
    <source>
        <dbReference type="ARBA" id="ARBA00016013"/>
    </source>
</evidence>
<evidence type="ECO:0000259" key="8">
    <source>
        <dbReference type="Pfam" id="PF13861"/>
    </source>
</evidence>
<organism evidence="9 10">
    <name type="scientific">Magnetospirillum sulfuroxidans</name>
    <dbReference type="NCBI Taxonomy" id="611300"/>
    <lineage>
        <taxon>Bacteria</taxon>
        <taxon>Pseudomonadati</taxon>
        <taxon>Pseudomonadota</taxon>
        <taxon>Alphaproteobacteria</taxon>
        <taxon>Rhodospirillales</taxon>
        <taxon>Rhodospirillaceae</taxon>
        <taxon>Magnetospirillum</taxon>
    </lineage>
</organism>
<keyword evidence="9" id="KW-0282">Flagellum</keyword>
<dbReference type="RefSeq" id="WP_211547252.1">
    <property type="nucleotide sequence ID" value="NZ_JAGTUF010000004.1"/>
</dbReference>
<evidence type="ECO:0000256" key="5">
    <source>
        <dbReference type="RuleBase" id="RU362076"/>
    </source>
</evidence>
<keyword evidence="10" id="KW-1185">Reference proteome</keyword>
<dbReference type="Gene3D" id="2.60.40.4070">
    <property type="match status" value="1"/>
</dbReference>